<protein>
    <submittedName>
        <fullName evidence="1">Uncharacterized protein</fullName>
    </submittedName>
</protein>
<dbReference type="PROSITE" id="PS51257">
    <property type="entry name" value="PROKAR_LIPOPROTEIN"/>
    <property type="match status" value="1"/>
</dbReference>
<reference evidence="2" key="1">
    <citation type="submission" date="2016-06" db="EMBL/GenBank/DDBJ databases">
        <authorList>
            <person name="Xu Y."/>
            <person name="Nagy A."/>
            <person name="Yan X."/>
            <person name="Kim S.W."/>
            <person name="Haley B."/>
            <person name="Liu N.T."/>
            <person name="Nou X."/>
        </authorList>
    </citation>
    <scope>NUCLEOTIDE SEQUENCE [LARGE SCALE GENOMIC DNA]</scope>
    <source>
        <strain evidence="2">ATCC 49129</strain>
    </source>
</reference>
<dbReference type="GeneID" id="61525419"/>
<organism evidence="1 2">
    <name type="scientific">Ralstonia insidiosa</name>
    <dbReference type="NCBI Taxonomy" id="190721"/>
    <lineage>
        <taxon>Bacteria</taxon>
        <taxon>Pseudomonadati</taxon>
        <taxon>Pseudomonadota</taxon>
        <taxon>Betaproteobacteria</taxon>
        <taxon>Burkholderiales</taxon>
        <taxon>Burkholderiaceae</taxon>
        <taxon>Ralstonia</taxon>
    </lineage>
</organism>
<proteinExistence type="predicted"/>
<dbReference type="STRING" id="190721.ACS15_1136"/>
<dbReference type="AlphaFoldDB" id="A0A191ZUT9"/>
<gene>
    <name evidence="1" type="ORF">A9Y76_05240</name>
</gene>
<evidence type="ECO:0000313" key="1">
    <source>
        <dbReference type="EMBL" id="ANJ71905.1"/>
    </source>
</evidence>
<evidence type="ECO:0000313" key="2">
    <source>
        <dbReference type="Proteomes" id="UP000078572"/>
    </source>
</evidence>
<dbReference type="RefSeq" id="WP_064802521.1">
    <property type="nucleotide sequence ID" value="NZ_CP016022.1"/>
</dbReference>
<dbReference type="EMBL" id="CP016022">
    <property type="protein sequence ID" value="ANJ71905.1"/>
    <property type="molecule type" value="Genomic_DNA"/>
</dbReference>
<dbReference type="OrthoDB" id="8927004at2"/>
<dbReference type="Proteomes" id="UP000078572">
    <property type="component" value="Chromosome 1"/>
</dbReference>
<keyword evidence="2" id="KW-1185">Reference proteome</keyword>
<accession>A0A191ZUT9</accession>
<name>A0A191ZUT9_9RALS</name>
<sequence length="109" mass="11597">MRTLHGVTLMLAVLGVAACAPAIVGPYYTMDVRLADGKPVRCAVNQPVRLPDPTPPPLSTRERNEAEVLATQPLRLQSGPRSPYPTVYTAPDVQCFELPGGSAQASSAR</sequence>